<reference evidence="7" key="1">
    <citation type="submission" date="2016-04" db="EMBL/GenBank/DDBJ databases">
        <authorList>
            <person name="Quiroz-Castaneda R.E."/>
            <person name="Martinez-Ocampo F."/>
        </authorList>
    </citation>
    <scope>NUCLEOTIDE SEQUENCE [LARGE SCALE GENOMIC DNA]</scope>
    <source>
        <strain evidence="7">INIFAP01</strain>
    </source>
</reference>
<evidence type="ECO:0000256" key="3">
    <source>
        <dbReference type="ARBA" id="ARBA00023274"/>
    </source>
</evidence>
<keyword evidence="7" id="KW-1185">Reference proteome</keyword>
<dbReference type="NCBIfam" id="TIGR01049">
    <property type="entry name" value="rpsJ_bact"/>
    <property type="match status" value="1"/>
</dbReference>
<dbReference type="GO" id="GO:0000049">
    <property type="term" value="F:tRNA binding"/>
    <property type="evidence" value="ECO:0007669"/>
    <property type="project" value="UniProtKB-UniRule"/>
</dbReference>
<proteinExistence type="inferred from homology"/>
<dbReference type="NCBIfam" id="NF001861">
    <property type="entry name" value="PRK00596.1"/>
    <property type="match status" value="1"/>
</dbReference>
<dbReference type="Pfam" id="PF00338">
    <property type="entry name" value="Ribosomal_S10"/>
    <property type="match status" value="1"/>
</dbReference>
<comment type="subunit">
    <text evidence="4">Part of the 30S ribosomal subunit.</text>
</comment>
<accession>A0A1A9QD29</accession>
<evidence type="ECO:0000313" key="7">
    <source>
        <dbReference type="Proteomes" id="UP000077623"/>
    </source>
</evidence>
<dbReference type="SUPFAM" id="SSF54999">
    <property type="entry name" value="Ribosomal protein S10"/>
    <property type="match status" value="1"/>
</dbReference>
<dbReference type="InterPro" id="IPR001848">
    <property type="entry name" value="Ribosomal_uS10"/>
</dbReference>
<gene>
    <name evidence="4" type="primary">rpsJ</name>
    <name evidence="6" type="ORF">A6V39_02920</name>
</gene>
<comment type="similarity">
    <text evidence="1 4">Belongs to the universal ribosomal protein uS10 family.</text>
</comment>
<keyword evidence="3 4" id="KW-0687">Ribonucleoprotein</keyword>
<evidence type="ECO:0000256" key="4">
    <source>
        <dbReference type="HAMAP-Rule" id="MF_00508"/>
    </source>
</evidence>
<dbReference type="GO" id="GO:0003735">
    <property type="term" value="F:structural constituent of ribosome"/>
    <property type="evidence" value="ECO:0007669"/>
    <property type="project" value="InterPro"/>
</dbReference>
<dbReference type="SMART" id="SM01403">
    <property type="entry name" value="Ribosomal_S10"/>
    <property type="match status" value="1"/>
</dbReference>
<comment type="caution">
    <text evidence="6">The sequence shown here is derived from an EMBL/GenBank/DDBJ whole genome shotgun (WGS) entry which is preliminary data.</text>
</comment>
<dbReference type="EMBL" id="LWUJ01000011">
    <property type="protein sequence ID" value="OAL10363.1"/>
    <property type="molecule type" value="Genomic_DNA"/>
</dbReference>
<protein>
    <recommendedName>
        <fullName evidence="4">Small ribosomal subunit protein uS10</fullName>
    </recommendedName>
</protein>
<evidence type="ECO:0000256" key="2">
    <source>
        <dbReference type="ARBA" id="ARBA00022980"/>
    </source>
</evidence>
<dbReference type="HAMAP" id="MF_00508">
    <property type="entry name" value="Ribosomal_uS10"/>
    <property type="match status" value="1"/>
</dbReference>
<name>A0A1A9QD29_9MOLU</name>
<dbReference type="GO" id="GO:1990904">
    <property type="term" value="C:ribonucleoprotein complex"/>
    <property type="evidence" value="ECO:0007669"/>
    <property type="project" value="UniProtKB-KW"/>
</dbReference>
<dbReference type="Proteomes" id="UP000077623">
    <property type="component" value="Unassembled WGS sequence"/>
</dbReference>
<dbReference type="PRINTS" id="PR00971">
    <property type="entry name" value="RIBOSOMALS10"/>
</dbReference>
<dbReference type="InterPro" id="IPR036838">
    <property type="entry name" value="Ribosomal_uS10_dom_sf"/>
</dbReference>
<evidence type="ECO:0000313" key="6">
    <source>
        <dbReference type="EMBL" id="OAL10363.1"/>
    </source>
</evidence>
<sequence length="103" mass="12138">MANNEIRVKLLSFDYRLLDLWVKKIVELALLHKTKIKGPLPLPTKRKLYTFQKSPHVNKPSMEQFEKREHRRLIIFSSYTMELITDIQKMSLPASLDISVSIE</sequence>
<feature type="domain" description="Small ribosomal subunit protein uS10" evidence="5">
    <location>
        <begin position="7"/>
        <end position="101"/>
    </location>
</feature>
<dbReference type="AlphaFoldDB" id="A0A1A9QD29"/>
<dbReference type="GO" id="GO:0006412">
    <property type="term" value="P:translation"/>
    <property type="evidence" value="ECO:0007669"/>
    <property type="project" value="UniProtKB-UniRule"/>
</dbReference>
<comment type="function">
    <text evidence="4">Involved in the binding of tRNA to the ribosomes.</text>
</comment>
<dbReference type="PANTHER" id="PTHR11700">
    <property type="entry name" value="30S RIBOSOMAL PROTEIN S10 FAMILY MEMBER"/>
    <property type="match status" value="1"/>
</dbReference>
<keyword evidence="2 4" id="KW-0689">Ribosomal protein</keyword>
<evidence type="ECO:0000256" key="1">
    <source>
        <dbReference type="ARBA" id="ARBA00007102"/>
    </source>
</evidence>
<dbReference type="STRING" id="432608.A6V39_02920"/>
<organism evidence="6 7">
    <name type="scientific">Candidatus Mycoplasma haematobovis</name>
    <dbReference type="NCBI Taxonomy" id="432608"/>
    <lineage>
        <taxon>Bacteria</taxon>
        <taxon>Bacillati</taxon>
        <taxon>Mycoplasmatota</taxon>
        <taxon>Mollicutes</taxon>
        <taxon>Mycoplasmataceae</taxon>
        <taxon>Mycoplasma</taxon>
    </lineage>
</organism>
<evidence type="ECO:0000259" key="5">
    <source>
        <dbReference type="SMART" id="SM01403"/>
    </source>
</evidence>
<dbReference type="RefSeq" id="WP_187150204.1">
    <property type="nucleotide sequence ID" value="NZ_LWUJ01000011.1"/>
</dbReference>
<dbReference type="Gene3D" id="3.30.70.600">
    <property type="entry name" value="Ribosomal protein S10 domain"/>
    <property type="match status" value="1"/>
</dbReference>
<dbReference type="GO" id="GO:0005840">
    <property type="term" value="C:ribosome"/>
    <property type="evidence" value="ECO:0007669"/>
    <property type="project" value="UniProtKB-KW"/>
</dbReference>
<dbReference type="InterPro" id="IPR027486">
    <property type="entry name" value="Ribosomal_uS10_dom"/>
</dbReference>